<evidence type="ECO:0000313" key="3">
    <source>
        <dbReference type="WBParaSite" id="NBR_0001098201-mRNA-1"/>
    </source>
</evidence>
<gene>
    <name evidence="1" type="ORF">NBR_LOCUS10983</name>
</gene>
<organism evidence="3">
    <name type="scientific">Nippostrongylus brasiliensis</name>
    <name type="common">Rat hookworm</name>
    <dbReference type="NCBI Taxonomy" id="27835"/>
    <lineage>
        <taxon>Eukaryota</taxon>
        <taxon>Metazoa</taxon>
        <taxon>Ecdysozoa</taxon>
        <taxon>Nematoda</taxon>
        <taxon>Chromadorea</taxon>
        <taxon>Rhabditida</taxon>
        <taxon>Rhabditina</taxon>
        <taxon>Rhabditomorpha</taxon>
        <taxon>Strongyloidea</taxon>
        <taxon>Heligmosomidae</taxon>
        <taxon>Nippostrongylus</taxon>
    </lineage>
</organism>
<accession>A0A0N4Y4W9</accession>
<reference evidence="1 2" key="2">
    <citation type="submission" date="2018-11" db="EMBL/GenBank/DDBJ databases">
        <authorList>
            <consortium name="Pathogen Informatics"/>
        </authorList>
    </citation>
    <scope>NUCLEOTIDE SEQUENCE [LARGE SCALE GENOMIC DNA]</scope>
</reference>
<dbReference type="AlphaFoldDB" id="A0A0N4Y4W9"/>
<keyword evidence="2" id="KW-1185">Reference proteome</keyword>
<protein>
    <submittedName>
        <fullName evidence="3">C2H2-type domain-containing protein</fullName>
    </submittedName>
</protein>
<sequence>MACTFYREPPNFELRFICNFKGCLDDRPKSVMGAIEHQAFHFSEVYKTQAHFNFKCEYCNVYHVNKSHHRLCLDDPIGIGHLPTVVMIMQVPIRTQDHLEGPIEIKPVVGSREVEGDPGGGEIVEAVAVDEDVEVDTETAAMATTPEVTTASEAEEEDGKDLAGAMRMVVAIDSAVGISNRTTREVAHTQGQEVTALFRKRRNKQVEVERDVPILAHGAAVLSHQLLIKRIHTTNPRESDHIRALEAKVQCAKHQPFAAVIVFKRSEGQGVILEAEAAAEVRLGMISTTIEEPPRTVRLWGLNNSGALPHLTLVAMQVRMLLQ</sequence>
<evidence type="ECO:0000313" key="2">
    <source>
        <dbReference type="Proteomes" id="UP000271162"/>
    </source>
</evidence>
<name>A0A0N4Y4W9_NIPBR</name>
<proteinExistence type="predicted"/>
<reference evidence="3" key="1">
    <citation type="submission" date="2017-02" db="UniProtKB">
        <authorList>
            <consortium name="WormBaseParasite"/>
        </authorList>
    </citation>
    <scope>IDENTIFICATION</scope>
</reference>
<evidence type="ECO:0000313" key="1">
    <source>
        <dbReference type="EMBL" id="VDL74572.1"/>
    </source>
</evidence>
<dbReference type="Proteomes" id="UP000271162">
    <property type="component" value="Unassembled WGS sequence"/>
</dbReference>
<dbReference type="WBParaSite" id="NBR_0001098201-mRNA-1">
    <property type="protein sequence ID" value="NBR_0001098201-mRNA-1"/>
    <property type="gene ID" value="NBR_0001098201"/>
</dbReference>
<dbReference type="EMBL" id="UYSL01020431">
    <property type="protein sequence ID" value="VDL74572.1"/>
    <property type="molecule type" value="Genomic_DNA"/>
</dbReference>